<feature type="compositionally biased region" description="Polar residues" evidence="1">
    <location>
        <begin position="1671"/>
        <end position="1695"/>
    </location>
</feature>
<feature type="compositionally biased region" description="Basic and acidic residues" evidence="1">
    <location>
        <begin position="1642"/>
        <end position="1664"/>
    </location>
</feature>
<reference evidence="3 4" key="1">
    <citation type="journal article" date="2020" name="Nat. Commun.">
        <title>Genome of Tripterygium wilfordii and identification of cytochrome P450 involved in triptolide biosynthesis.</title>
        <authorList>
            <person name="Tu L."/>
            <person name="Su P."/>
            <person name="Zhang Z."/>
            <person name="Gao L."/>
            <person name="Wang J."/>
            <person name="Hu T."/>
            <person name="Zhou J."/>
            <person name="Zhang Y."/>
            <person name="Zhao Y."/>
            <person name="Liu Y."/>
            <person name="Song Y."/>
            <person name="Tong Y."/>
            <person name="Lu Y."/>
            <person name="Yang J."/>
            <person name="Xu C."/>
            <person name="Jia M."/>
            <person name="Peters R.J."/>
            <person name="Huang L."/>
            <person name="Gao W."/>
        </authorList>
    </citation>
    <scope>NUCLEOTIDE SEQUENCE [LARGE SCALE GENOMIC DNA]</scope>
    <source>
        <strain evidence="4">cv. XIE 37</strain>
        <tissue evidence="3">Leaf</tissue>
    </source>
</reference>
<accession>A0A7J7CVV9</accession>
<evidence type="ECO:0000256" key="1">
    <source>
        <dbReference type="SAM" id="MobiDB-lite"/>
    </source>
</evidence>
<name>A0A7J7CVV9_TRIWF</name>
<dbReference type="InParanoid" id="A0A7J7CVV9"/>
<feature type="compositionally biased region" description="Basic and acidic residues" evidence="1">
    <location>
        <begin position="742"/>
        <end position="755"/>
    </location>
</feature>
<sequence>MEEDTIKKTCKLCGNVGMSDGLDGFYYCLQCGSQDDDVRDMGVNDEDLIDDGRGALYQSSRRRTLHSSVASQASQCPPQSQSYWSQLTQEDAANLTQNSMPVKREREEWDFDGVGPTDPEDFGSLGGSVELGYEDYYNEVRGRYVMGLQKMIQLQCEALVEKFNVTPLIYGVAGTIWLRFVASTEVFNDEWADEVIQDSEFQTSGEPKKPRKLFRAEPHNLYGQRAVMVWCRNLRKRIQLSCSLAVSFLACHVAGEPILPTDLVKWSNEGRLPFFAAYVEIEKEKEFSQSSWACPISSSFMFRPSKSIHAQTLESFAASIAQAIGLLLPSVNFHGIASRYIRQLSLSLEKILPHACRIYEWSKPPELWLSENELRLPTRVCVMSILIVAIRNLYNIHGFGAWERSLSGAQERDNSNKVSGSSSKTNGLRAKSVRNLSYAKNPDLDASELLSKLEARYNGNVEGHDSSKDLQMYLQFCRVTTFPEYKPSVDDHEEEKTTKRFLAFYQNMKDPEPPGDNCPQLSPDVKHSPQNSQGTQNANPAVDDASAESFQSKAIRKLKLDMEEHRFCYIPPRSNIKVLDYLHYVRKRNAGGLTYSAHADYYILLRACAQIAQVDVRIMHLGVLSFEMRLAWLEKMTDHCLQVASPNAAKQKLMELEERIAKRQAEVAKGGGSSSLLPDVTMAGLAKEKEVSKVADVNDWEDGERMVERITSSASSDSSGLRHFEMGSRPHLSRDVSSSIVDRGKPVNSWRRDVFENGNGPTLDLPDQDNGHHSPGRDTSSGGKTFSRKEFYGVAGSMPSRTFHNGGILDPHADHFSGQRWNISGNGDPYSRHTEVESDYHENLTEKFGDTGWGQDQSHDSPYTSYSERMQPNSEADGLYSFGRSRYSMRQPRVLLPPSFTSMTRSQYRGNNELTSTSDIADNEMSYDHGARSNATVQTGSGHQGTLGQAEIADIQRDKTEDVDQKLGKGTVRCDSQSSLSVTSPPDSPIHLSRDDMEESGDFPVLHAAEEGKEFDLSGPGPVGSSIEAGKENIMSASTSIGDDEEWTVDNNQQLQEQEEYDEDDDKYQEEDEVHVIGDDQVQEFEEMHLEEKDSSQVVDTLVLGFNEGVEVGMPCDEFERSAINEETMYMMPHVLVATVDEEGSSNVMDRDGQVIPSVNGQSQVSFDNSSTIFQETEKAMQDLAINPRIALKTSASSDLVDHVNISNTSDSTQQHSVSSSLVQTVVSSVISAPTQTEVPVKLQFGLFSGPSLIPSPVPAIQIGSIQMPLHLHPQVGPSLAHVHPSQPPLFQFGQLSYITPIPQGVLPAAPQSLSFIQPNVPASFSLHQNRGGALPDQPAQDITAENLIKNGIVSASMDNQPGLVPRPLDLSHGLGALNVYNSMPARENPEVILQDRKETSLIVGSSLRPDSELQTEDSVVKNLKAISTKDFEGQPTTGVASSQSVAKEKDTSTSKSQGLASAGRGKKYIFAVKNSGSRSSLLAPDASISDSSGIQRRPHRQRTEFRVRENANKRQSTGMVPSNQSGLDDKSNTNGKSTGISTRIGSRRVVVSNRPSKQIFDSEALRPDLINSQGIDSWSRPGKGGGKESSAKSHSIPHSADGTLKRNSSSQEDVDTPLQSGIVRVFEQPGIEAPSDEDDFIEVRSKRQMLNDRREQREKEIKAKTRVTKTPRNSRNSRSTLQNTIPSSTSNKISTPMIGEGARSICSELFASEGNGFSTSEVSEGFNSLVSQPLAPIGTPAVKSDIQSDIRSQSIKSLQTSSLPVGYSGGKNLAPASNKVLDNVQTPLDSWGNSHVSEEVLVISQAQLDEAMKPAEIDSRASIVDHSSLVSNSSISSSSILAKDKSFPSTASPINSLLAGEKIQFGAVTSPTILPPSSRAVSQGIGPPGACRSDIQISHNLSATDNDCSLFFENDKHSNESYVHMEDPEAEAEAAASAIAVAAISSDDIVGNGLGKCSISVSDTKSFVHAEIDGTAAGVSGDLQSGSQSKAEESLSLALPADLSVETPPISLWPALPSPQNTSSQMLSHFPGAPPSHFPFYEMNPMLGGPFFAFGLHDESSSSQSQSQKTSTSVSGPLGTWQQCHSGVDSFYGPRAGFTGPFIGSPAGIPGVQGPPHMVVYNHFAPVGQFGQVGLSFMGTTYIPSGKQPDWKHNPASSAMNVGEGGDMSNLNMVSAQRNPNNMPAIQHLAPGSPLVPMASPLAMFDVSPFQSSPDMPVQARWSHISASPLQQSVPLSMPLQQPAEVQIPSQFNPVHHLDQSLSSNKFPESQTSVSSDNTRNFRVSTHATVTQLPDELGLVDQTSSTSAGLSTQNVSMGVRSSSMGGAMDVGKSDVRNGSGSNTTGQNTDSAFKPSSAHHKNTSGRQYGNSSGYNYQRGSGIPQRNRSGGEWSNRRMGFQGKNQSSGPEKSSSHLKMKQIYVAKQTPNGTAL</sequence>
<feature type="region of interest" description="Disordered" evidence="1">
    <location>
        <begin position="1480"/>
        <end position="1551"/>
    </location>
</feature>
<protein>
    <recommendedName>
        <fullName evidence="2">Rrn7/TAF1B N-terminal cyclin domain-containing protein</fullName>
    </recommendedName>
</protein>
<feature type="compositionally biased region" description="Polar residues" evidence="1">
    <location>
        <begin position="974"/>
        <end position="985"/>
    </location>
</feature>
<evidence type="ECO:0000259" key="2">
    <source>
        <dbReference type="Pfam" id="PF20644"/>
    </source>
</evidence>
<feature type="compositionally biased region" description="Polar residues" evidence="1">
    <location>
        <begin position="2401"/>
        <end position="2410"/>
    </location>
</feature>
<feature type="region of interest" description="Disordered" evidence="1">
    <location>
        <begin position="1572"/>
        <end position="1697"/>
    </location>
</feature>
<organism evidence="3 4">
    <name type="scientific">Tripterygium wilfordii</name>
    <name type="common">Thunder God vine</name>
    <dbReference type="NCBI Taxonomy" id="458696"/>
    <lineage>
        <taxon>Eukaryota</taxon>
        <taxon>Viridiplantae</taxon>
        <taxon>Streptophyta</taxon>
        <taxon>Embryophyta</taxon>
        <taxon>Tracheophyta</taxon>
        <taxon>Spermatophyta</taxon>
        <taxon>Magnoliopsida</taxon>
        <taxon>eudicotyledons</taxon>
        <taxon>Gunneridae</taxon>
        <taxon>Pentapetalae</taxon>
        <taxon>rosids</taxon>
        <taxon>fabids</taxon>
        <taxon>Celastrales</taxon>
        <taxon>Celastraceae</taxon>
        <taxon>Tripterygium</taxon>
    </lineage>
</organism>
<feature type="region of interest" description="Disordered" evidence="1">
    <location>
        <begin position="709"/>
        <end position="786"/>
    </location>
</feature>
<feature type="region of interest" description="Disordered" evidence="1">
    <location>
        <begin position="2304"/>
        <end position="2432"/>
    </location>
</feature>
<feature type="compositionally biased region" description="Basic and acidic residues" evidence="1">
    <location>
        <begin position="956"/>
        <end position="967"/>
    </location>
</feature>
<feature type="compositionally biased region" description="Polar residues" evidence="1">
    <location>
        <begin position="1514"/>
        <end position="1545"/>
    </location>
</feature>
<feature type="compositionally biased region" description="Basic and acidic residues" evidence="1">
    <location>
        <begin position="1502"/>
        <end position="1513"/>
    </location>
</feature>
<feature type="region of interest" description="Disordered" evidence="1">
    <location>
        <begin position="2059"/>
        <end position="2078"/>
    </location>
</feature>
<dbReference type="InterPro" id="IPR051195">
    <property type="entry name" value="Fungal_stress_NST1"/>
</dbReference>
<feature type="compositionally biased region" description="Polar residues" evidence="1">
    <location>
        <begin position="1435"/>
        <end position="1446"/>
    </location>
</feature>
<feature type="compositionally biased region" description="Low complexity" evidence="1">
    <location>
        <begin position="2316"/>
        <end position="2327"/>
    </location>
</feature>
<feature type="domain" description="Rrn7/TAF1B N-terminal cyclin" evidence="2">
    <location>
        <begin position="148"/>
        <end position="280"/>
    </location>
</feature>
<comment type="caution">
    <text evidence="3">The sequence shown here is derived from an EMBL/GenBank/DDBJ whole genome shotgun (WGS) entry which is preliminary data.</text>
</comment>
<feature type="region of interest" description="Disordered" evidence="1">
    <location>
        <begin position="507"/>
        <end position="546"/>
    </location>
</feature>
<feature type="region of interest" description="Disordered" evidence="1">
    <location>
        <begin position="847"/>
        <end position="877"/>
    </location>
</feature>
<evidence type="ECO:0000313" key="4">
    <source>
        <dbReference type="Proteomes" id="UP000593562"/>
    </source>
</evidence>
<feature type="region of interest" description="Disordered" evidence="1">
    <location>
        <begin position="1433"/>
        <end position="1461"/>
    </location>
</feature>
<feature type="compositionally biased region" description="Polar residues" evidence="1">
    <location>
        <begin position="2364"/>
        <end position="2387"/>
    </location>
</feature>
<feature type="compositionally biased region" description="Polar residues" evidence="1">
    <location>
        <begin position="2304"/>
        <end position="2315"/>
    </location>
</feature>
<dbReference type="FunCoup" id="A0A7J7CVV9">
    <property type="interactions" value="2505"/>
</dbReference>
<dbReference type="PANTHER" id="PTHR31780:SF10">
    <property type="entry name" value="LD36051P"/>
    <property type="match status" value="1"/>
</dbReference>
<feature type="region of interest" description="Disordered" evidence="1">
    <location>
        <begin position="956"/>
        <end position="998"/>
    </location>
</feature>
<dbReference type="EMBL" id="JAAARO010000013">
    <property type="protein sequence ID" value="KAF5738211.1"/>
    <property type="molecule type" value="Genomic_DNA"/>
</dbReference>
<evidence type="ECO:0000313" key="3">
    <source>
        <dbReference type="EMBL" id="KAF5738211.1"/>
    </source>
</evidence>
<feature type="compositionally biased region" description="Polar residues" evidence="1">
    <location>
        <begin position="710"/>
        <end position="719"/>
    </location>
</feature>
<dbReference type="InterPro" id="IPR048540">
    <property type="entry name" value="Rrn7_cyclin_N"/>
</dbReference>
<feature type="compositionally biased region" description="Polar residues" evidence="1">
    <location>
        <begin position="528"/>
        <end position="539"/>
    </location>
</feature>
<feature type="compositionally biased region" description="Polar residues" evidence="1">
    <location>
        <begin position="2261"/>
        <end position="2282"/>
    </location>
</feature>
<feature type="compositionally biased region" description="Basic and acidic residues" evidence="1">
    <location>
        <begin position="720"/>
        <end position="734"/>
    </location>
</feature>
<dbReference type="Pfam" id="PF20644">
    <property type="entry name" value="Rrn7_cyclin_N"/>
    <property type="match status" value="1"/>
</dbReference>
<feature type="compositionally biased region" description="Polar residues" evidence="1">
    <location>
        <begin position="2337"/>
        <end position="2351"/>
    </location>
</feature>
<dbReference type="PANTHER" id="PTHR31780">
    <property type="entry name" value="STRESS RESPONSE PROTEIN NST1-RELATED"/>
    <property type="match status" value="1"/>
</dbReference>
<feature type="compositionally biased region" description="Low complexity" evidence="1">
    <location>
        <begin position="2062"/>
        <end position="2076"/>
    </location>
</feature>
<feature type="compositionally biased region" description="Polar residues" evidence="1">
    <location>
        <begin position="854"/>
        <end position="874"/>
    </location>
</feature>
<gene>
    <name evidence="3" type="ORF">HS088_TW13G01107</name>
</gene>
<feature type="region of interest" description="Disordered" evidence="1">
    <location>
        <begin position="2257"/>
        <end position="2282"/>
    </location>
</feature>
<dbReference type="Proteomes" id="UP000593562">
    <property type="component" value="Unassembled WGS sequence"/>
</dbReference>
<keyword evidence="4" id="KW-1185">Reference proteome</keyword>
<proteinExistence type="predicted"/>